<accession>A0A498JYG9</accession>
<evidence type="ECO:0000313" key="3">
    <source>
        <dbReference type="EMBL" id="RXI00929.1"/>
    </source>
</evidence>
<keyword evidence="4" id="KW-1185">Reference proteome</keyword>
<dbReference type="Proteomes" id="UP000290289">
    <property type="component" value="Chromosome 4"/>
</dbReference>
<comment type="caution">
    <text evidence="3">The sequence shown here is derived from an EMBL/GenBank/DDBJ whole genome shotgun (WGS) entry which is preliminary data.</text>
</comment>
<dbReference type="PANTHER" id="PTHR31307:SF43">
    <property type="entry name" value="TRIHELIX TRANSCRIPTION FACTOR ASIL2-LIKE"/>
    <property type="match status" value="1"/>
</dbReference>
<dbReference type="PANTHER" id="PTHR31307">
    <property type="entry name" value="TRIHELIX TRANSCRIPTION FACTOR ASIL2"/>
    <property type="match status" value="1"/>
</dbReference>
<evidence type="ECO:0000259" key="2">
    <source>
        <dbReference type="PROSITE" id="PS50090"/>
    </source>
</evidence>
<proteinExistence type="predicted"/>
<evidence type="ECO:0000313" key="4">
    <source>
        <dbReference type="Proteomes" id="UP000290289"/>
    </source>
</evidence>
<feature type="region of interest" description="Disordered" evidence="1">
    <location>
        <begin position="150"/>
        <end position="206"/>
    </location>
</feature>
<dbReference type="AlphaFoldDB" id="A0A498JYG9"/>
<dbReference type="Gene3D" id="1.10.10.60">
    <property type="entry name" value="Homeodomain-like"/>
    <property type="match status" value="1"/>
</dbReference>
<dbReference type="InterPro" id="IPR044822">
    <property type="entry name" value="Myb_DNA-bind_4"/>
</dbReference>
<dbReference type="EMBL" id="RDQH01000330">
    <property type="protein sequence ID" value="RXI00929.1"/>
    <property type="molecule type" value="Genomic_DNA"/>
</dbReference>
<sequence length="354" mass="39311">MSPPAEPKSRTFPPPCWTHDESHALIAVYKDRWLTLGRCNLKSADWDSVASSVNDRCPLVSPPKTAIQCRHKMEKLRRRFRTEKERASIHPGPAPFFSAWDLFQPMIDLECDSPFVFGSNPDLEIRVGVQYGGGFRVRNYESYRYLADSDQNLSDPDETTPKGAGFGGGFRVKDPVRGPNSGVSAGYDRYGSRGSDGGSEFPVKSLGDRNLGPSDFRIKGYGKSNEKFNPKLISKRSGCNGVGSRSGFNQKFRGGMHSNGVGLEDLGGSSSGKGADDPIEAMASSIEFLGEVFVKMEKRKMEMAGEMAKMRMKMEMKQNQLIMESEKQMVDACVKALWETKRKKKMKVVSLDES</sequence>
<reference evidence="3 4" key="1">
    <citation type="submission" date="2018-10" db="EMBL/GenBank/DDBJ databases">
        <title>A high-quality apple genome assembly.</title>
        <authorList>
            <person name="Hu J."/>
        </authorList>
    </citation>
    <scope>NUCLEOTIDE SEQUENCE [LARGE SCALE GENOMIC DNA]</scope>
    <source>
        <strain evidence="4">cv. HFTH1</strain>
        <tissue evidence="3">Young leaf</tissue>
    </source>
</reference>
<evidence type="ECO:0000256" key="1">
    <source>
        <dbReference type="SAM" id="MobiDB-lite"/>
    </source>
</evidence>
<name>A0A498JYG9_MALDO</name>
<dbReference type="Pfam" id="PF13837">
    <property type="entry name" value="Myb_DNA-bind_4"/>
    <property type="match status" value="1"/>
</dbReference>
<protein>
    <recommendedName>
        <fullName evidence="2">Myb-like domain-containing protein</fullName>
    </recommendedName>
</protein>
<dbReference type="InterPro" id="IPR001005">
    <property type="entry name" value="SANT/Myb"/>
</dbReference>
<feature type="domain" description="Myb-like" evidence="2">
    <location>
        <begin position="17"/>
        <end position="77"/>
    </location>
</feature>
<dbReference type="PROSITE" id="PS50090">
    <property type="entry name" value="MYB_LIKE"/>
    <property type="match status" value="1"/>
</dbReference>
<gene>
    <name evidence="3" type="ORF">DVH24_001163</name>
</gene>
<dbReference type="InterPro" id="IPR044823">
    <property type="entry name" value="ASIL1/2-like"/>
</dbReference>
<organism evidence="3 4">
    <name type="scientific">Malus domestica</name>
    <name type="common">Apple</name>
    <name type="synonym">Pyrus malus</name>
    <dbReference type="NCBI Taxonomy" id="3750"/>
    <lineage>
        <taxon>Eukaryota</taxon>
        <taxon>Viridiplantae</taxon>
        <taxon>Streptophyta</taxon>
        <taxon>Embryophyta</taxon>
        <taxon>Tracheophyta</taxon>
        <taxon>Spermatophyta</taxon>
        <taxon>Magnoliopsida</taxon>
        <taxon>eudicotyledons</taxon>
        <taxon>Gunneridae</taxon>
        <taxon>Pentapetalae</taxon>
        <taxon>rosids</taxon>
        <taxon>fabids</taxon>
        <taxon>Rosales</taxon>
        <taxon>Rosaceae</taxon>
        <taxon>Amygdaloideae</taxon>
        <taxon>Maleae</taxon>
        <taxon>Malus</taxon>
    </lineage>
</organism>
<dbReference type="STRING" id="3750.A0A498JYG9"/>